<dbReference type="EC" id="3.2.1.51" evidence="2"/>
<evidence type="ECO:0000256" key="6">
    <source>
        <dbReference type="SAM" id="SignalP"/>
    </source>
</evidence>
<name>A0A820I258_9BILA</name>
<dbReference type="EMBL" id="CAJOAZ010016201">
    <property type="protein sequence ID" value="CAF4302215.1"/>
    <property type="molecule type" value="Genomic_DNA"/>
</dbReference>
<dbReference type="Proteomes" id="UP000663844">
    <property type="component" value="Unassembled WGS sequence"/>
</dbReference>
<dbReference type="Gene3D" id="3.20.20.80">
    <property type="entry name" value="Glycosidases"/>
    <property type="match status" value="1"/>
</dbReference>
<dbReference type="InterPro" id="IPR057739">
    <property type="entry name" value="Glyco_hydro_29_N"/>
</dbReference>
<evidence type="ECO:0000256" key="3">
    <source>
        <dbReference type="ARBA" id="ARBA00022729"/>
    </source>
</evidence>
<evidence type="ECO:0000259" key="7">
    <source>
        <dbReference type="Pfam" id="PF01120"/>
    </source>
</evidence>
<dbReference type="PANTHER" id="PTHR10030:SF37">
    <property type="entry name" value="ALPHA-L-FUCOSIDASE-RELATED"/>
    <property type="match status" value="1"/>
</dbReference>
<feature type="chain" id="PRO_5032790190" description="alpha-L-fucosidase" evidence="6">
    <location>
        <begin position="25"/>
        <end position="121"/>
    </location>
</feature>
<evidence type="ECO:0000313" key="9">
    <source>
        <dbReference type="Proteomes" id="UP000663844"/>
    </source>
</evidence>
<evidence type="ECO:0000256" key="4">
    <source>
        <dbReference type="ARBA" id="ARBA00022801"/>
    </source>
</evidence>
<protein>
    <recommendedName>
        <fullName evidence="2">alpha-L-fucosidase</fullName>
        <ecNumber evidence="2">3.2.1.51</ecNumber>
    </recommendedName>
</protein>
<evidence type="ECO:0000256" key="5">
    <source>
        <dbReference type="ARBA" id="ARBA00023295"/>
    </source>
</evidence>
<comment type="caution">
    <text evidence="8">The sequence shown here is derived from an EMBL/GenBank/DDBJ whole genome shotgun (WGS) entry which is preliminary data.</text>
</comment>
<evidence type="ECO:0000256" key="2">
    <source>
        <dbReference type="ARBA" id="ARBA00012662"/>
    </source>
</evidence>
<gene>
    <name evidence="8" type="ORF">OXD698_LOCUS46161</name>
</gene>
<dbReference type="AlphaFoldDB" id="A0A820I258"/>
<dbReference type="SMART" id="SM00812">
    <property type="entry name" value="Alpha_L_fucos"/>
    <property type="match status" value="1"/>
</dbReference>
<comment type="similarity">
    <text evidence="1">Belongs to the glycosyl hydrolase 29 family.</text>
</comment>
<keyword evidence="3 6" id="KW-0732">Signal</keyword>
<organism evidence="8 9">
    <name type="scientific">Adineta steineri</name>
    <dbReference type="NCBI Taxonomy" id="433720"/>
    <lineage>
        <taxon>Eukaryota</taxon>
        <taxon>Metazoa</taxon>
        <taxon>Spiralia</taxon>
        <taxon>Gnathifera</taxon>
        <taxon>Rotifera</taxon>
        <taxon>Eurotatoria</taxon>
        <taxon>Bdelloidea</taxon>
        <taxon>Adinetida</taxon>
        <taxon>Adinetidae</taxon>
        <taxon>Adineta</taxon>
    </lineage>
</organism>
<proteinExistence type="inferred from homology"/>
<dbReference type="GO" id="GO:0016139">
    <property type="term" value="P:glycoside catabolic process"/>
    <property type="evidence" value="ECO:0007669"/>
    <property type="project" value="TreeGrafter"/>
</dbReference>
<dbReference type="SUPFAM" id="SSF51445">
    <property type="entry name" value="(Trans)glycosidases"/>
    <property type="match status" value="1"/>
</dbReference>
<dbReference type="InterPro" id="IPR000933">
    <property type="entry name" value="Glyco_hydro_29"/>
</dbReference>
<sequence length="121" mass="14268">MCHSMVKLVFILLFSCSLLQTSEQQRYTPNWESLDTRPLPKWYDESKIGIFIHWGLYSVPAMSSEWMWWNWKGTDPSPTLVDYMNKNYPPDWTYANFGPQFRADLYNPNEWADLFAASGAK</sequence>
<dbReference type="GO" id="GO:0005764">
    <property type="term" value="C:lysosome"/>
    <property type="evidence" value="ECO:0007669"/>
    <property type="project" value="TreeGrafter"/>
</dbReference>
<keyword evidence="4" id="KW-0378">Hydrolase</keyword>
<feature type="domain" description="Glycoside hydrolase family 29 N-terminal" evidence="7">
    <location>
        <begin position="20"/>
        <end position="121"/>
    </location>
</feature>
<evidence type="ECO:0000256" key="1">
    <source>
        <dbReference type="ARBA" id="ARBA00007951"/>
    </source>
</evidence>
<dbReference type="GO" id="GO:0006004">
    <property type="term" value="P:fucose metabolic process"/>
    <property type="evidence" value="ECO:0007669"/>
    <property type="project" value="TreeGrafter"/>
</dbReference>
<evidence type="ECO:0000313" key="8">
    <source>
        <dbReference type="EMBL" id="CAF4302215.1"/>
    </source>
</evidence>
<feature type="signal peptide" evidence="6">
    <location>
        <begin position="1"/>
        <end position="24"/>
    </location>
</feature>
<dbReference type="PANTHER" id="PTHR10030">
    <property type="entry name" value="ALPHA-L-FUCOSIDASE"/>
    <property type="match status" value="1"/>
</dbReference>
<dbReference type="GO" id="GO:0004560">
    <property type="term" value="F:alpha-L-fucosidase activity"/>
    <property type="evidence" value="ECO:0007669"/>
    <property type="project" value="UniProtKB-EC"/>
</dbReference>
<reference evidence="8" key="1">
    <citation type="submission" date="2021-02" db="EMBL/GenBank/DDBJ databases">
        <authorList>
            <person name="Nowell W R."/>
        </authorList>
    </citation>
    <scope>NUCLEOTIDE SEQUENCE</scope>
</reference>
<dbReference type="InterPro" id="IPR017853">
    <property type="entry name" value="GH"/>
</dbReference>
<accession>A0A820I258</accession>
<dbReference type="Pfam" id="PF01120">
    <property type="entry name" value="Alpha_L_fucos"/>
    <property type="match status" value="1"/>
</dbReference>
<keyword evidence="5" id="KW-0326">Glycosidase</keyword>